<dbReference type="Gene3D" id="1.10.167.10">
    <property type="entry name" value="Regulator of G-protein Signalling 4, domain 2"/>
    <property type="match status" value="1"/>
</dbReference>
<feature type="region of interest" description="Disordered" evidence="1">
    <location>
        <begin position="1560"/>
        <end position="1580"/>
    </location>
</feature>
<dbReference type="PANTHER" id="PTHR28206">
    <property type="entry name" value="NUCLEOPORIN POM152"/>
    <property type="match status" value="1"/>
</dbReference>
<dbReference type="GO" id="GO:0006999">
    <property type="term" value="P:nuclear pore organization"/>
    <property type="evidence" value="ECO:0007669"/>
    <property type="project" value="TreeGrafter"/>
</dbReference>
<sequence length="2133" mass="238580">MAVVVECPKSRLVWEEKNKRKDDIIWEGKNGLEMCAREIEIEEEEEKDKGKGMIQVITRGVEPVELTIVRKMNGKQKRVAMDGIQPRISGVSKGMNKMMQYEAKTTRYSVAERFVEAGKYEYRLIEVRDSLNHTVRIEGRVGKEGEEEEQEEEEEKERFGRGRGRGRGRGGKVLRLVVWERPSGGWSGIAANRAVLKRSDDPKRNAPIKLPVKLEGKGPWTVEYEIEENEGGKKERKELRVPENKHINKRKAVGYVVGNKAGIYRLIKVKDSQCSQVIRQDEIVTIVDTKVPQVQVKSSAITADNCEGEIGVSIELMLTGDAPFDVEMRQTHGKRVKTQRLHIKNHRHVLRLIPEYAGDYIYDFVSIADVNYPSGVAVGKQVKQTVHPQPSIVIKGHDTIKSCVGQSVDVGLQLLGNGPWQLQYTVVHPDGAVVPATQPITTNEYNLNIGPFETSGKVYVEFVDVADSRRCRRNLYQRVTIVVRESGPTAEFVCPESGLRILDGHSANLPIRIAVNDNHEHPITCNYLFNDKLLSFTVSPSSLPVLSTSLPVKNPGIYRLHSVADYCPGSIKSSSCHVIVEPKPAVWFDEPSAQLPPVCQFSPVASANLQLAGIGPWAVDYLVKPIDDPLSQLPSSSSSTSSSQVFSDLQSSLKLDTSHPGRYSYSLISISDQLYNSKLSLSNNNNNNNNNNNDNDNDNNNNKHLLTVYHTVYPLPKAHLSVHSDHSSSFQSDNNILKICIPRGLTSSFDNNMWRRLYATYSPRIILSFENPSSLSPPFSAWINVLSKHSAAPKVVRFDNIVPDKAGNYILPTFHFPSSTSTSNSNSNSNTDSDSDSPLLPLESGAFKLSLLKVSDSHSCTYSSSSSDLAPVHAGIDLEFIETPDLILSSEMSVSHRNNNNNNNNNPDNNSDNVIRHVCVGDVLAFDLLCNIPNWSLSYSYNSRKVSKHLSTPYFKKLLDSPGQFSISSLCHHNQLDHSKSLDNNLVLSNPNSNSNSNSNLDCCSDITNQNYHVHPIPSAKVSGGKYIVEDIFVGEQANITISLLGTPPFTFTWQRRALVPSSGNRIKNKNKNKSNMINDARGGKVLETHTVTNHNNHTYSIITKSDVDSAWHCGSSQLDKRQLQQAQYLQRSSNNNNSNYNSNNDIQVSDAEYERLVSQYHSQFTTKAIVWAVILFLYTVFILVSVYFYFRKTRKLPTFRFDSAPLLLLVVITSYIQVIYTVFQEIFIVVFPCYLRLWIAVPTFVLFTTALLFRLIRFALKVRSMHYKNVISDIFAILEHDPNARTHIISTYFLNDPNNTKTTKNNSNSNSNNNRRNPNSNTQHIPNDSNSNLNFNFNSPTSKSQPQSQSRPASHHPVVAQFDQISFFSRFFRFLTDKRICSSTVENAKDEFIYRLNTTNKLLRMIKTRNYLVALAIYTVIIMGISIILLKTSAYTFGASNFFCPLKIDWSIVPFIATIFITVFLLLQLVYSYRHFRDAYGVFAEMVASLVIMVVFYSSQIAYNHYISYNVALLMTGHVLTLPIYFIQHYFMVVVPTLKASQIDRLRSSSESFTAISTAYNDPNSNSNPNFDSNATAKDHAQSGTFGSIKHVFTSFLAHLFSSGSNFSSSKSQPTQTTLCGSKVQETTSPLPTNKNIHQNKTDTSLFNKSKSNANRHTISNSNSNNNTSTTFKNNPKKDRYKSFINNQLSNKFPHTSKSKSNKHKSNSNALTNSSRREQFESLLAYPAGIVRLEKAANETFCPENVVFLKDYQLLKYRVCSIIIDQTSKRENGDENDDEYDDDDSDNNSYRCSRSHNSSRNNSRNNSNNNSNNNSHTDIGENTSNLGGNISTIQAANSSLPLNSLDLTISTPPFISTSLPTPSPAQNQTTFTGITNTNTNTTSTTTTTNTSPNQKAPSNLPKNNTSQQHEKSELYNDNSNSNSSNINNNVDSQLKHKHQQLLLSSQTAVTKTTPTTALPVFQKRNELGLLVSPLSSITSSAAPSTPSTPSAPASVFTTNTSAADDAPDIPDFEALIAGDLVHPLPLTIPETVYRMGLMLELYILNEADGISEKQSPRLSPVPKLLVREYISFYRKFIMQNAPLAVNIPIRTINPIVERIEAGKFTLGMFDDAFKEVLNNLYNNTYYVMLKTL</sequence>
<keyword evidence="2" id="KW-0812">Transmembrane</keyword>
<dbReference type="Proteomes" id="UP000188320">
    <property type="component" value="Unassembled WGS sequence"/>
</dbReference>
<dbReference type="GO" id="GO:0006606">
    <property type="term" value="P:protein import into nucleus"/>
    <property type="evidence" value="ECO:0007669"/>
    <property type="project" value="TreeGrafter"/>
</dbReference>
<name>A0A1R1PP45_ZANCU</name>
<dbReference type="InterPro" id="IPR056541">
    <property type="entry name" value="Ig-like_POM152"/>
</dbReference>
<feature type="compositionally biased region" description="Acidic residues" evidence="1">
    <location>
        <begin position="145"/>
        <end position="155"/>
    </location>
</feature>
<comment type="caution">
    <text evidence="5">The sequence shown here is derived from an EMBL/GenBank/DDBJ whole genome shotgun (WGS) entry which is preliminary data.</text>
</comment>
<dbReference type="InterPro" id="IPR044926">
    <property type="entry name" value="RGS_subdomain_2"/>
</dbReference>
<reference evidence="6" key="1">
    <citation type="submission" date="2017-01" db="EMBL/GenBank/DDBJ databases">
        <authorList>
            <person name="Wang Y."/>
            <person name="White M."/>
            <person name="Kvist S."/>
            <person name="Moncalvo J.-M."/>
        </authorList>
    </citation>
    <scope>NUCLEOTIDE SEQUENCE [LARGE SCALE GENOMIC DNA]</scope>
    <source>
        <strain evidence="6">COL-18-3</strain>
    </source>
</reference>
<evidence type="ECO:0000313" key="5">
    <source>
        <dbReference type="EMBL" id="OMH82673.1"/>
    </source>
</evidence>
<dbReference type="SUPFAM" id="SSF48097">
    <property type="entry name" value="Regulator of G-protein signaling, RGS"/>
    <property type="match status" value="1"/>
</dbReference>
<feature type="domain" description="Nucleoporin POM152 Ig-like" evidence="4">
    <location>
        <begin position="204"/>
        <end position="280"/>
    </location>
</feature>
<evidence type="ECO:0000256" key="2">
    <source>
        <dbReference type="SAM" id="Phobius"/>
    </source>
</evidence>
<feature type="transmembrane region" description="Helical" evidence="2">
    <location>
        <begin position="1203"/>
        <end position="1224"/>
    </location>
</feature>
<feature type="transmembrane region" description="Helical" evidence="2">
    <location>
        <begin position="1412"/>
        <end position="1431"/>
    </location>
</feature>
<feature type="compositionally biased region" description="Low complexity" evidence="1">
    <location>
        <begin position="1788"/>
        <end position="1816"/>
    </location>
</feature>
<dbReference type="InterPro" id="IPR056544">
    <property type="entry name" value="Ig_POM152"/>
</dbReference>
<dbReference type="GO" id="GO:0017056">
    <property type="term" value="F:structural constituent of nuclear pore"/>
    <property type="evidence" value="ECO:0007669"/>
    <property type="project" value="InterPro"/>
</dbReference>
<dbReference type="Pfam" id="PF24312">
    <property type="entry name" value="Ig-like_POM152"/>
    <property type="match status" value="2"/>
</dbReference>
<feature type="compositionally biased region" description="Low complexity" evidence="1">
    <location>
        <begin position="1659"/>
        <end position="1675"/>
    </location>
</feature>
<feature type="compositionally biased region" description="Basic residues" evidence="1">
    <location>
        <begin position="1696"/>
        <end position="1707"/>
    </location>
</feature>
<feature type="domain" description="Nucleoporin POM152 immunoglobulin-like" evidence="3">
    <location>
        <begin position="290"/>
        <end position="391"/>
    </location>
</feature>
<feature type="transmembrane region" description="Helical" evidence="2">
    <location>
        <begin position="1169"/>
        <end position="1191"/>
    </location>
</feature>
<keyword evidence="2" id="KW-1133">Transmembrane helix</keyword>
<feature type="compositionally biased region" description="Polar residues" evidence="1">
    <location>
        <begin position="1614"/>
        <end position="1658"/>
    </location>
</feature>
<feature type="region of interest" description="Disordered" evidence="1">
    <location>
        <begin position="1607"/>
        <end position="1716"/>
    </location>
</feature>
<dbReference type="InterPro" id="IPR037701">
    <property type="entry name" value="Pom152"/>
</dbReference>
<feature type="transmembrane region" description="Helical" evidence="2">
    <location>
        <begin position="1451"/>
        <end position="1471"/>
    </location>
</feature>
<organism evidence="5 6">
    <name type="scientific">Zancudomyces culisetae</name>
    <name type="common">Gut fungus</name>
    <name type="synonym">Smittium culisetae</name>
    <dbReference type="NCBI Taxonomy" id="1213189"/>
    <lineage>
        <taxon>Eukaryota</taxon>
        <taxon>Fungi</taxon>
        <taxon>Fungi incertae sedis</taxon>
        <taxon>Zoopagomycota</taxon>
        <taxon>Kickxellomycotina</taxon>
        <taxon>Harpellomycetes</taxon>
        <taxon>Harpellales</taxon>
        <taxon>Legeriomycetaceae</taxon>
        <taxon>Zancudomyces</taxon>
    </lineage>
</organism>
<feature type="region of interest" description="Disordered" evidence="1">
    <location>
        <begin position="679"/>
        <end position="702"/>
    </location>
</feature>
<feature type="region of interest" description="Disordered" evidence="1">
    <location>
        <begin position="142"/>
        <end position="168"/>
    </location>
</feature>
<feature type="domain" description="Nucleoporin POM152 immunoglobulin-like" evidence="3">
    <location>
        <begin position="605"/>
        <end position="685"/>
    </location>
</feature>
<evidence type="ECO:0000259" key="4">
    <source>
        <dbReference type="Pfam" id="PF24312"/>
    </source>
</evidence>
<feature type="region of interest" description="Disordered" evidence="1">
    <location>
        <begin position="1978"/>
        <end position="1999"/>
    </location>
</feature>
<protein>
    <submittedName>
        <fullName evidence="5">Nucleoporin</fullName>
    </submittedName>
</protein>
<accession>A0A1R1PP45</accession>
<dbReference type="InterPro" id="IPR036305">
    <property type="entry name" value="RGS_sf"/>
</dbReference>
<feature type="compositionally biased region" description="Low complexity" evidence="1">
    <location>
        <begin position="1562"/>
        <end position="1575"/>
    </location>
</feature>
<feature type="compositionally biased region" description="Low complexity" evidence="1">
    <location>
        <begin position="1917"/>
        <end position="1930"/>
    </location>
</feature>
<feature type="compositionally biased region" description="Acidic residues" evidence="1">
    <location>
        <begin position="1775"/>
        <end position="1787"/>
    </location>
</feature>
<feature type="compositionally biased region" description="Polar residues" evidence="1">
    <location>
        <begin position="1892"/>
        <end position="1908"/>
    </location>
</feature>
<feature type="compositionally biased region" description="Polar residues" evidence="1">
    <location>
        <begin position="1817"/>
        <end position="1826"/>
    </location>
</feature>
<feature type="compositionally biased region" description="Polar residues" evidence="1">
    <location>
        <begin position="1685"/>
        <end position="1695"/>
    </location>
</feature>
<feature type="compositionally biased region" description="Low complexity" evidence="1">
    <location>
        <begin position="1868"/>
        <end position="1891"/>
    </location>
</feature>
<dbReference type="PANTHER" id="PTHR28206:SF1">
    <property type="entry name" value="NUCLEOPORIN POM152"/>
    <property type="match status" value="1"/>
</dbReference>
<dbReference type="OrthoDB" id="196547at2759"/>
<gene>
    <name evidence="5" type="ORF">AX774_g3851</name>
</gene>
<dbReference type="GO" id="GO:0070762">
    <property type="term" value="C:nuclear pore transmembrane ring"/>
    <property type="evidence" value="ECO:0007669"/>
    <property type="project" value="TreeGrafter"/>
</dbReference>
<feature type="region of interest" description="Disordered" evidence="1">
    <location>
        <begin position="1300"/>
        <end position="1356"/>
    </location>
</feature>
<feature type="transmembrane region" description="Helical" evidence="2">
    <location>
        <begin position="1236"/>
        <end position="1257"/>
    </location>
</feature>
<evidence type="ECO:0000256" key="1">
    <source>
        <dbReference type="SAM" id="MobiDB-lite"/>
    </source>
</evidence>
<keyword evidence="6" id="KW-1185">Reference proteome</keyword>
<feature type="transmembrane region" description="Helical" evidence="2">
    <location>
        <begin position="1483"/>
        <end position="1501"/>
    </location>
</feature>
<dbReference type="EMBL" id="LSSK01000616">
    <property type="protein sequence ID" value="OMH82673.1"/>
    <property type="molecule type" value="Genomic_DNA"/>
</dbReference>
<proteinExistence type="predicted"/>
<dbReference type="Pfam" id="PF23664">
    <property type="entry name" value="Ig_Pom152"/>
    <property type="match status" value="2"/>
</dbReference>
<keyword evidence="2" id="KW-0472">Membrane</keyword>
<feature type="compositionally biased region" description="Low complexity" evidence="1">
    <location>
        <begin position="1300"/>
        <end position="1353"/>
    </location>
</feature>
<feature type="compositionally biased region" description="Low complexity" evidence="1">
    <location>
        <begin position="683"/>
        <end position="702"/>
    </location>
</feature>
<evidence type="ECO:0000259" key="3">
    <source>
        <dbReference type="Pfam" id="PF23664"/>
    </source>
</evidence>
<feature type="region of interest" description="Disordered" evidence="1">
    <location>
        <begin position="1857"/>
        <end position="1930"/>
    </location>
</feature>
<evidence type="ECO:0000313" key="6">
    <source>
        <dbReference type="Proteomes" id="UP000188320"/>
    </source>
</evidence>
<feature type="domain" description="Nucleoporin POM152 Ig-like" evidence="4">
    <location>
        <begin position="488"/>
        <end position="575"/>
    </location>
</feature>
<feature type="region of interest" description="Disordered" evidence="1">
    <location>
        <begin position="1771"/>
        <end position="1826"/>
    </location>
</feature>
<feature type="compositionally biased region" description="Polar residues" evidence="1">
    <location>
        <begin position="1857"/>
        <end position="1867"/>
    </location>
</feature>